<gene>
    <name evidence="2" type="ORF">PG915_18520</name>
</gene>
<dbReference type="InterPro" id="IPR000595">
    <property type="entry name" value="cNMP-bd_dom"/>
</dbReference>
<dbReference type="Gene3D" id="2.60.120.10">
    <property type="entry name" value="Jelly Rolls"/>
    <property type="match status" value="1"/>
</dbReference>
<dbReference type="CDD" id="cd00038">
    <property type="entry name" value="CAP_ED"/>
    <property type="match status" value="1"/>
</dbReference>
<evidence type="ECO:0000259" key="1">
    <source>
        <dbReference type="PROSITE" id="PS50042"/>
    </source>
</evidence>
<reference evidence="2" key="1">
    <citation type="submission" date="2023-01" db="EMBL/GenBank/DDBJ databases">
        <title>Vibrio sp. CB1-14 genome sequencing.</title>
        <authorList>
            <person name="Otstavnykh N."/>
            <person name="Isaeva M."/>
            <person name="Meleshko D."/>
        </authorList>
    </citation>
    <scope>NUCLEOTIDE SEQUENCE</scope>
    <source>
        <strain evidence="2">CB1-14</strain>
    </source>
</reference>
<dbReference type="Pfam" id="PF00027">
    <property type="entry name" value="cNMP_binding"/>
    <property type="match status" value="1"/>
</dbReference>
<dbReference type="KEGG" id="vck:PG915_18520"/>
<dbReference type="AlphaFoldDB" id="A0AAU8BPX9"/>
<dbReference type="GO" id="GO:0003700">
    <property type="term" value="F:DNA-binding transcription factor activity"/>
    <property type="evidence" value="ECO:0007669"/>
    <property type="project" value="TreeGrafter"/>
</dbReference>
<evidence type="ECO:0000313" key="2">
    <source>
        <dbReference type="EMBL" id="XCD18744.1"/>
    </source>
</evidence>
<dbReference type="PANTHER" id="PTHR24567:SF28">
    <property type="entry name" value="LISTERIOLYSIN REGULATORY PROTEIN"/>
    <property type="match status" value="1"/>
</dbReference>
<dbReference type="InterPro" id="IPR036390">
    <property type="entry name" value="WH_DNA-bd_sf"/>
</dbReference>
<dbReference type="PROSITE" id="PS50042">
    <property type="entry name" value="CNMP_BINDING_3"/>
    <property type="match status" value="1"/>
</dbReference>
<dbReference type="InterPro" id="IPR018490">
    <property type="entry name" value="cNMP-bd_dom_sf"/>
</dbReference>
<sequence length="209" mass="24154">MTIPIPTSLKEMTNRITVGKREAVYFSQDKASGFYRVESGFIGLYQVAETGKESLLRLYGKGSYFGYRSLFTYQRYPATARAMEDSVISRVNVHSFEDLQHLSPSLTKALTTEVCQELGEAERRLVQFSAFNAKNRIIDAIQHFFAHYPHYPWTYREISEYSATDVTTVIRFCKLLKQSGVLCKHHRNPHPLDLSKLRSTHWMSKENVE</sequence>
<dbReference type="SUPFAM" id="SSF51206">
    <property type="entry name" value="cAMP-binding domain-like"/>
    <property type="match status" value="1"/>
</dbReference>
<dbReference type="RefSeq" id="WP_353499885.1">
    <property type="nucleotide sequence ID" value="NZ_CP115921.1"/>
</dbReference>
<organism evidence="2">
    <name type="scientific">Vibrio chaetopteri</name>
    <dbReference type="NCBI Taxonomy" id="3016528"/>
    <lineage>
        <taxon>Bacteria</taxon>
        <taxon>Pseudomonadati</taxon>
        <taxon>Pseudomonadota</taxon>
        <taxon>Gammaproteobacteria</taxon>
        <taxon>Vibrionales</taxon>
        <taxon>Vibrionaceae</taxon>
        <taxon>Vibrio</taxon>
    </lineage>
</organism>
<dbReference type="GO" id="GO:0005829">
    <property type="term" value="C:cytosol"/>
    <property type="evidence" value="ECO:0007669"/>
    <property type="project" value="TreeGrafter"/>
</dbReference>
<dbReference type="SUPFAM" id="SSF46785">
    <property type="entry name" value="Winged helix' DNA-binding domain"/>
    <property type="match status" value="1"/>
</dbReference>
<dbReference type="SMART" id="SM00100">
    <property type="entry name" value="cNMP"/>
    <property type="match status" value="1"/>
</dbReference>
<dbReference type="InterPro" id="IPR014710">
    <property type="entry name" value="RmlC-like_jellyroll"/>
</dbReference>
<feature type="domain" description="Cyclic nucleotide-binding" evidence="1">
    <location>
        <begin position="22"/>
        <end position="117"/>
    </location>
</feature>
<dbReference type="EMBL" id="CP115921">
    <property type="protein sequence ID" value="XCD18744.1"/>
    <property type="molecule type" value="Genomic_DNA"/>
</dbReference>
<proteinExistence type="predicted"/>
<protein>
    <submittedName>
        <fullName evidence="2">Crp/Fnr family transcriptional regulator</fullName>
    </submittedName>
</protein>
<dbReference type="InterPro" id="IPR050397">
    <property type="entry name" value="Env_Response_Regulators"/>
</dbReference>
<dbReference type="PANTHER" id="PTHR24567">
    <property type="entry name" value="CRP FAMILY TRANSCRIPTIONAL REGULATORY PROTEIN"/>
    <property type="match status" value="1"/>
</dbReference>
<accession>A0AAU8BPX9</accession>
<name>A0AAU8BPX9_9VIBR</name>